<comment type="caution">
    <text evidence="6">The sequence shown here is derived from an EMBL/GenBank/DDBJ whole genome shotgun (WGS) entry which is preliminary data.</text>
</comment>
<dbReference type="InterPro" id="IPR012318">
    <property type="entry name" value="HTH_CRP"/>
</dbReference>
<dbReference type="InterPro" id="IPR050397">
    <property type="entry name" value="Env_Response_Regulators"/>
</dbReference>
<sequence>MPAQRGDRDTGVEEVLKKVYIFSGLSEGELAKIRGLVNTRHYKKGTVVFFEGEPGEAVYFVKSGKVKVYKSDDEGKEYILHIFGEGEVFAEVVLLGGGPYPATAEAVEDTTVGFIKNEDLERLISETPGLAVKIIRVMASRLRDSQDKIKDLALKDTYGRTACLLHRISMNYGQRTSRGIEIDLPVTRQELAALVGTSRETVTRILGQMKKEGIIDIDRQKIIVINEQKLMRCVRE</sequence>
<dbReference type="InterPro" id="IPR000595">
    <property type="entry name" value="cNMP-bd_dom"/>
</dbReference>
<proteinExistence type="predicted"/>
<dbReference type="PROSITE" id="PS00042">
    <property type="entry name" value="HTH_CRP_1"/>
    <property type="match status" value="1"/>
</dbReference>
<dbReference type="Pfam" id="PF00027">
    <property type="entry name" value="cNMP_binding"/>
    <property type="match status" value="1"/>
</dbReference>
<dbReference type="InterPro" id="IPR014710">
    <property type="entry name" value="RmlC-like_jellyroll"/>
</dbReference>
<dbReference type="CDD" id="cd00038">
    <property type="entry name" value="CAP_ED"/>
    <property type="match status" value="1"/>
</dbReference>
<dbReference type="PANTHER" id="PTHR24567">
    <property type="entry name" value="CRP FAMILY TRANSCRIPTIONAL REGULATORY PROTEIN"/>
    <property type="match status" value="1"/>
</dbReference>
<keyword evidence="2" id="KW-0238">DNA-binding</keyword>
<dbReference type="Gene3D" id="2.60.120.10">
    <property type="entry name" value="Jelly Rolls"/>
    <property type="match status" value="1"/>
</dbReference>
<evidence type="ECO:0000259" key="4">
    <source>
        <dbReference type="PROSITE" id="PS50042"/>
    </source>
</evidence>
<dbReference type="SUPFAM" id="SSF46785">
    <property type="entry name" value="Winged helix' DNA-binding domain"/>
    <property type="match status" value="1"/>
</dbReference>
<dbReference type="RefSeq" id="WP_148866551.1">
    <property type="nucleotide sequence ID" value="NZ_VNHO01000006.1"/>
</dbReference>
<keyword evidence="1" id="KW-0805">Transcription regulation</keyword>
<feature type="domain" description="HTH crp-type" evidence="5">
    <location>
        <begin position="155"/>
        <end position="228"/>
    </location>
</feature>
<name>A0A5S5AXF9_9FIRM</name>
<evidence type="ECO:0000259" key="5">
    <source>
        <dbReference type="PROSITE" id="PS51063"/>
    </source>
</evidence>
<dbReference type="OrthoDB" id="9798104at2"/>
<organism evidence="6 7">
    <name type="scientific">Thermosediminibacter litoriperuensis</name>
    <dbReference type="NCBI Taxonomy" id="291989"/>
    <lineage>
        <taxon>Bacteria</taxon>
        <taxon>Bacillati</taxon>
        <taxon>Bacillota</taxon>
        <taxon>Clostridia</taxon>
        <taxon>Thermosediminibacterales</taxon>
        <taxon>Thermosediminibacteraceae</taxon>
        <taxon>Thermosediminibacter</taxon>
    </lineage>
</organism>
<dbReference type="InterPro" id="IPR036388">
    <property type="entry name" value="WH-like_DNA-bd_sf"/>
</dbReference>
<dbReference type="PROSITE" id="PS51063">
    <property type="entry name" value="HTH_CRP_2"/>
    <property type="match status" value="1"/>
</dbReference>
<keyword evidence="7" id="KW-1185">Reference proteome</keyword>
<keyword evidence="3" id="KW-0804">Transcription</keyword>
<dbReference type="GO" id="GO:0005829">
    <property type="term" value="C:cytosol"/>
    <property type="evidence" value="ECO:0007669"/>
    <property type="project" value="TreeGrafter"/>
</dbReference>
<evidence type="ECO:0000256" key="1">
    <source>
        <dbReference type="ARBA" id="ARBA00023015"/>
    </source>
</evidence>
<dbReference type="PANTHER" id="PTHR24567:SF74">
    <property type="entry name" value="HTH-TYPE TRANSCRIPTIONAL REGULATOR ARCR"/>
    <property type="match status" value="1"/>
</dbReference>
<evidence type="ECO:0000313" key="7">
    <source>
        <dbReference type="Proteomes" id="UP000322294"/>
    </source>
</evidence>
<dbReference type="PRINTS" id="PR00034">
    <property type="entry name" value="HTHCRP"/>
</dbReference>
<reference evidence="6 7" key="1">
    <citation type="submission" date="2019-07" db="EMBL/GenBank/DDBJ databases">
        <title>Genomic Encyclopedia of Type Strains, Phase I: the one thousand microbial genomes (KMG-I) project.</title>
        <authorList>
            <person name="Kyrpides N."/>
        </authorList>
    </citation>
    <scope>NUCLEOTIDE SEQUENCE [LARGE SCALE GENOMIC DNA]</scope>
    <source>
        <strain evidence="6 7">DSM 16647</strain>
    </source>
</reference>
<dbReference type="CDD" id="cd00092">
    <property type="entry name" value="HTH_CRP"/>
    <property type="match status" value="1"/>
</dbReference>
<dbReference type="SUPFAM" id="SSF51206">
    <property type="entry name" value="cAMP-binding domain-like"/>
    <property type="match status" value="1"/>
</dbReference>
<evidence type="ECO:0000313" key="6">
    <source>
        <dbReference type="EMBL" id="TYP57436.1"/>
    </source>
</evidence>
<dbReference type="GO" id="GO:0003677">
    <property type="term" value="F:DNA binding"/>
    <property type="evidence" value="ECO:0007669"/>
    <property type="project" value="UniProtKB-KW"/>
</dbReference>
<dbReference type="PROSITE" id="PS50042">
    <property type="entry name" value="CNMP_BINDING_3"/>
    <property type="match status" value="1"/>
</dbReference>
<dbReference type="InterPro" id="IPR018335">
    <property type="entry name" value="Tscrpt_reg_HTH_Crp-type_CS"/>
</dbReference>
<dbReference type="SMART" id="SM00100">
    <property type="entry name" value="cNMP"/>
    <property type="match status" value="1"/>
</dbReference>
<accession>A0A5S5AXF9</accession>
<protein>
    <submittedName>
        <fullName evidence="6">CRP/FNR family transcriptional regulator</fullName>
    </submittedName>
</protein>
<evidence type="ECO:0000256" key="3">
    <source>
        <dbReference type="ARBA" id="ARBA00023163"/>
    </source>
</evidence>
<dbReference type="GO" id="GO:0003700">
    <property type="term" value="F:DNA-binding transcription factor activity"/>
    <property type="evidence" value="ECO:0007669"/>
    <property type="project" value="InterPro"/>
</dbReference>
<dbReference type="InterPro" id="IPR018490">
    <property type="entry name" value="cNMP-bd_dom_sf"/>
</dbReference>
<dbReference type="InterPro" id="IPR036390">
    <property type="entry name" value="WH_DNA-bd_sf"/>
</dbReference>
<dbReference type="Gene3D" id="1.10.10.10">
    <property type="entry name" value="Winged helix-like DNA-binding domain superfamily/Winged helix DNA-binding domain"/>
    <property type="match status" value="1"/>
</dbReference>
<dbReference type="EMBL" id="VNHO01000006">
    <property type="protein sequence ID" value="TYP57436.1"/>
    <property type="molecule type" value="Genomic_DNA"/>
</dbReference>
<evidence type="ECO:0000256" key="2">
    <source>
        <dbReference type="ARBA" id="ARBA00023125"/>
    </source>
</evidence>
<dbReference type="AlphaFoldDB" id="A0A5S5AXF9"/>
<gene>
    <name evidence="6" type="ORF">LZ11_00747</name>
</gene>
<dbReference type="Proteomes" id="UP000322294">
    <property type="component" value="Unassembled WGS sequence"/>
</dbReference>
<dbReference type="Pfam" id="PF13545">
    <property type="entry name" value="HTH_Crp_2"/>
    <property type="match status" value="1"/>
</dbReference>
<dbReference type="SMART" id="SM00419">
    <property type="entry name" value="HTH_CRP"/>
    <property type="match status" value="1"/>
</dbReference>
<feature type="domain" description="Cyclic nucleotide-binding" evidence="4">
    <location>
        <begin position="21"/>
        <end position="141"/>
    </location>
</feature>